<comment type="caution">
    <text evidence="3">The sequence shown here is derived from an EMBL/GenBank/DDBJ whole genome shotgun (WGS) entry which is preliminary data.</text>
</comment>
<dbReference type="Pfam" id="PF01458">
    <property type="entry name" value="SUFBD_core"/>
    <property type="match status" value="1"/>
</dbReference>
<dbReference type="InterPro" id="IPR000825">
    <property type="entry name" value="SUF_FeS_clus_asmbl_SufBD_core"/>
</dbReference>
<evidence type="ECO:0000259" key="2">
    <source>
        <dbReference type="Pfam" id="PF01458"/>
    </source>
</evidence>
<dbReference type="PANTHER" id="PTHR30508:SF1">
    <property type="entry name" value="UPF0051 PROTEIN ABCI8, CHLOROPLASTIC-RELATED"/>
    <property type="match status" value="1"/>
</dbReference>
<dbReference type="InterPro" id="IPR037284">
    <property type="entry name" value="SUF_FeS_clus_asmbl_SufBD_sf"/>
</dbReference>
<accession>A0ABT1RUZ8</accession>
<reference evidence="3 4" key="1">
    <citation type="submission" date="2022-06" db="EMBL/GenBank/DDBJ databases">
        <title>Isolation of gut microbiota from human fecal samples.</title>
        <authorList>
            <person name="Pamer E.G."/>
            <person name="Barat B."/>
            <person name="Waligurski E."/>
            <person name="Medina S."/>
            <person name="Paddock L."/>
            <person name="Mostad J."/>
        </authorList>
    </citation>
    <scope>NUCLEOTIDE SEQUENCE [LARGE SCALE GENOMIC DNA]</scope>
    <source>
        <strain evidence="3 4">DFI.9.73</strain>
    </source>
</reference>
<feature type="domain" description="SUF system FeS cluster assembly SufBD core" evidence="2">
    <location>
        <begin position="86"/>
        <end position="304"/>
    </location>
</feature>
<dbReference type="PANTHER" id="PTHR30508">
    <property type="entry name" value="FES CLUSTER ASSEMBLY PROTEIN SUF"/>
    <property type="match status" value="1"/>
</dbReference>
<dbReference type="EMBL" id="JANFZH010000002">
    <property type="protein sequence ID" value="MCQ4838491.1"/>
    <property type="molecule type" value="Genomic_DNA"/>
</dbReference>
<keyword evidence="4" id="KW-1185">Reference proteome</keyword>
<dbReference type="SUPFAM" id="SSF101960">
    <property type="entry name" value="Stabilizer of iron transporter SufD"/>
    <property type="match status" value="1"/>
</dbReference>
<evidence type="ECO:0000256" key="1">
    <source>
        <dbReference type="ARBA" id="ARBA00043967"/>
    </source>
</evidence>
<dbReference type="RefSeq" id="WP_256191459.1">
    <property type="nucleotide sequence ID" value="NZ_CAJKKG010000016.1"/>
</dbReference>
<name>A0ABT1RUZ8_9FIRM</name>
<proteinExistence type="inferred from homology"/>
<comment type="similarity">
    <text evidence="1">Belongs to the iron-sulfur cluster assembly SufBD family.</text>
</comment>
<organism evidence="3 4">
    <name type="scientific">Neglectibacter timonensis</name>
    <dbReference type="NCBI Taxonomy" id="1776382"/>
    <lineage>
        <taxon>Bacteria</taxon>
        <taxon>Bacillati</taxon>
        <taxon>Bacillota</taxon>
        <taxon>Clostridia</taxon>
        <taxon>Eubacteriales</taxon>
        <taxon>Oscillospiraceae</taxon>
        <taxon>Neglectibacter</taxon>
    </lineage>
</organism>
<evidence type="ECO:0000313" key="3">
    <source>
        <dbReference type="EMBL" id="MCQ4838491.1"/>
    </source>
</evidence>
<protein>
    <submittedName>
        <fullName evidence="3">SufD family Fe-S cluster assembly protein</fullName>
    </submittedName>
</protein>
<evidence type="ECO:0000313" key="4">
    <source>
        <dbReference type="Proteomes" id="UP001524473"/>
    </source>
</evidence>
<sequence>MKSVTEQLLKLMSNWMGSFSGAYNVREDGACVGRQSTDNIKIESKLDGKPGLDIHILSGAKGETVSIPACVTHGDVDDLVYNDFYVGEGAEVTIVAGCGVHTENGEPARHNGIHRFFLSKNAKVKYVEKHVGTGSGQGIRSIDPVTEAILDEGAVLEMDTSQIGGVDRTDRRTRAKLAAGAKLLIRERLLTEKEQQAKTEFEVEMNGEGAATDLVSRSVARGNSHQAYRSRIVGNAPCSGHSECDALIADHGAVDAAPELTANHGDAALIHEAAIGKIAGEQILKLRTLGLTEEEAEAKIVEGFLS</sequence>
<dbReference type="Proteomes" id="UP001524473">
    <property type="component" value="Unassembled WGS sequence"/>
</dbReference>
<dbReference type="InterPro" id="IPR055346">
    <property type="entry name" value="Fe-S_cluster_assembly_SufBD"/>
</dbReference>
<gene>
    <name evidence="3" type="ORF">NE695_01010</name>
</gene>